<evidence type="ECO:0000313" key="1">
    <source>
        <dbReference type="EMBL" id="CAG8508642.1"/>
    </source>
</evidence>
<dbReference type="Gene3D" id="1.25.40.10">
    <property type="entry name" value="Tetratricopeptide repeat domain"/>
    <property type="match status" value="1"/>
</dbReference>
<comment type="caution">
    <text evidence="1">The sequence shown here is derived from an EMBL/GenBank/DDBJ whole genome shotgun (WGS) entry which is preliminary data.</text>
</comment>
<name>A0A9N9F486_9GLOM</name>
<dbReference type="OrthoDB" id="2446509at2759"/>
<dbReference type="Proteomes" id="UP000789759">
    <property type="component" value="Unassembled WGS sequence"/>
</dbReference>
<sequence>MVIGNYKSPEKLYDEGLQKEKECKQDKAFYYFKEFTDLGLVPAIHKVRYCFLHGDDTDKNKDKALEYLQKFADINYANSIFQLAEFFNDMWSRRSPAYWRILDLTRESLFDCKEIDNELLNEVAQLFTNMIAWSPKSAPKNLQEYFNNKCEDVRYISKQELKMATVFALIHGIFSQNVIDDKWREVQFLATNEACNELNNPFQ</sequence>
<accession>A0A9N9F486</accession>
<proteinExistence type="predicted"/>
<dbReference type="EMBL" id="CAJVQA010001269">
    <property type="protein sequence ID" value="CAG8508642.1"/>
    <property type="molecule type" value="Genomic_DNA"/>
</dbReference>
<dbReference type="SUPFAM" id="SSF81901">
    <property type="entry name" value="HCP-like"/>
    <property type="match status" value="1"/>
</dbReference>
<protein>
    <submittedName>
        <fullName evidence="1">19884_t:CDS:1</fullName>
    </submittedName>
</protein>
<evidence type="ECO:0000313" key="2">
    <source>
        <dbReference type="Proteomes" id="UP000789759"/>
    </source>
</evidence>
<organism evidence="1 2">
    <name type="scientific">Cetraspora pellucida</name>
    <dbReference type="NCBI Taxonomy" id="1433469"/>
    <lineage>
        <taxon>Eukaryota</taxon>
        <taxon>Fungi</taxon>
        <taxon>Fungi incertae sedis</taxon>
        <taxon>Mucoromycota</taxon>
        <taxon>Glomeromycotina</taxon>
        <taxon>Glomeromycetes</taxon>
        <taxon>Diversisporales</taxon>
        <taxon>Gigasporaceae</taxon>
        <taxon>Cetraspora</taxon>
    </lineage>
</organism>
<dbReference type="InterPro" id="IPR011990">
    <property type="entry name" value="TPR-like_helical_dom_sf"/>
</dbReference>
<reference evidence="1" key="1">
    <citation type="submission" date="2021-06" db="EMBL/GenBank/DDBJ databases">
        <authorList>
            <person name="Kallberg Y."/>
            <person name="Tangrot J."/>
            <person name="Rosling A."/>
        </authorList>
    </citation>
    <scope>NUCLEOTIDE SEQUENCE</scope>
    <source>
        <strain evidence="1">FL966</strain>
    </source>
</reference>
<keyword evidence="2" id="KW-1185">Reference proteome</keyword>
<gene>
    <name evidence="1" type="ORF">CPELLU_LOCUS2804</name>
</gene>
<dbReference type="AlphaFoldDB" id="A0A9N9F486"/>